<dbReference type="SUPFAM" id="SSF47459">
    <property type="entry name" value="HLH, helix-loop-helix DNA-binding domain"/>
    <property type="match status" value="1"/>
</dbReference>
<dbReference type="PANTHER" id="PTHR23349">
    <property type="entry name" value="BASIC HELIX-LOOP-HELIX TRANSCRIPTION FACTOR, TWIST"/>
    <property type="match status" value="1"/>
</dbReference>
<accession>A0AAV2S814</accession>
<organism evidence="3 4">
    <name type="scientific">Meganyctiphanes norvegica</name>
    <name type="common">Northern krill</name>
    <name type="synonym">Thysanopoda norvegica</name>
    <dbReference type="NCBI Taxonomy" id="48144"/>
    <lineage>
        <taxon>Eukaryota</taxon>
        <taxon>Metazoa</taxon>
        <taxon>Ecdysozoa</taxon>
        <taxon>Arthropoda</taxon>
        <taxon>Crustacea</taxon>
        <taxon>Multicrustacea</taxon>
        <taxon>Malacostraca</taxon>
        <taxon>Eumalacostraca</taxon>
        <taxon>Eucarida</taxon>
        <taxon>Euphausiacea</taxon>
        <taxon>Euphausiidae</taxon>
        <taxon>Meganyctiphanes</taxon>
    </lineage>
</organism>
<sequence length="396" mass="41001">MIESMKQQHQATSAAATVVATQASSTAMEAHTVPTIATAVAASKPMPPPSSHNLLLSVKTKGGKAVASIQQKTNNSLLRLHPVPAPSPASFSSAPGAKSGSVYVSRVSNFLISQCSSKASSYVNKRVCLDSSAINANTAKVSKPSFSGFGLGMMPGAGGSSTRFFMVRRGGSSQGSGGGNLCWPPPDSGPAAPYASPATVLHQLGLTTTTSAANTPRLATTITTSLPPAAPSINRGVQEPGTVGPPRGKCKDATAAQAEHKERRHMKAINDAFQVLRRALPWMGGTAAEQRPLGTAASKINTIRLAVRYIRALEHLLEDDDSEDDDSSHSETTSSSSSCSPSPALSRTSLRSVGSDFSDLLSSDSFDDLDALDELAALSEVDPDALMSNVNEKIAA</sequence>
<dbReference type="GO" id="GO:0000977">
    <property type="term" value="F:RNA polymerase II transcription regulatory region sequence-specific DNA binding"/>
    <property type="evidence" value="ECO:0007669"/>
    <property type="project" value="TreeGrafter"/>
</dbReference>
<dbReference type="GO" id="GO:0000981">
    <property type="term" value="F:DNA-binding transcription factor activity, RNA polymerase II-specific"/>
    <property type="evidence" value="ECO:0007669"/>
    <property type="project" value="TreeGrafter"/>
</dbReference>
<proteinExistence type="predicted"/>
<feature type="compositionally biased region" description="Low complexity" evidence="1">
    <location>
        <begin position="330"/>
        <end position="346"/>
    </location>
</feature>
<dbReference type="CDD" id="cd11390">
    <property type="entry name" value="bHLH_TS"/>
    <property type="match status" value="1"/>
</dbReference>
<dbReference type="SMART" id="SM00353">
    <property type="entry name" value="HLH"/>
    <property type="match status" value="1"/>
</dbReference>
<dbReference type="PROSITE" id="PS50888">
    <property type="entry name" value="BHLH"/>
    <property type="match status" value="1"/>
</dbReference>
<feature type="region of interest" description="Disordered" evidence="1">
    <location>
        <begin position="223"/>
        <end position="262"/>
    </location>
</feature>
<evidence type="ECO:0000259" key="2">
    <source>
        <dbReference type="PROSITE" id="PS50888"/>
    </source>
</evidence>
<dbReference type="GO" id="GO:0032502">
    <property type="term" value="P:developmental process"/>
    <property type="evidence" value="ECO:0007669"/>
    <property type="project" value="TreeGrafter"/>
</dbReference>
<name>A0AAV2S814_MEGNR</name>
<dbReference type="EMBL" id="CAXKWB010052316">
    <property type="protein sequence ID" value="CAL4172669.1"/>
    <property type="molecule type" value="Genomic_DNA"/>
</dbReference>
<dbReference type="GO" id="GO:0046983">
    <property type="term" value="F:protein dimerization activity"/>
    <property type="evidence" value="ECO:0007669"/>
    <property type="project" value="InterPro"/>
</dbReference>
<comment type="caution">
    <text evidence="3">The sequence shown here is derived from an EMBL/GenBank/DDBJ whole genome shotgun (WGS) entry which is preliminary data.</text>
</comment>
<evidence type="ECO:0000313" key="3">
    <source>
        <dbReference type="EMBL" id="CAL4172669.1"/>
    </source>
</evidence>
<feature type="domain" description="BHLH" evidence="2">
    <location>
        <begin position="253"/>
        <end position="313"/>
    </location>
</feature>
<keyword evidence="4" id="KW-1185">Reference proteome</keyword>
<evidence type="ECO:0000313" key="4">
    <source>
        <dbReference type="Proteomes" id="UP001497623"/>
    </source>
</evidence>
<protein>
    <recommendedName>
        <fullName evidence="2">BHLH domain-containing protein</fullName>
    </recommendedName>
</protein>
<dbReference type="Pfam" id="PF00010">
    <property type="entry name" value="HLH"/>
    <property type="match status" value="1"/>
</dbReference>
<dbReference type="Gene3D" id="4.10.280.10">
    <property type="entry name" value="Helix-loop-helix DNA-binding domain"/>
    <property type="match status" value="1"/>
</dbReference>
<dbReference type="AlphaFoldDB" id="A0AAV2S814"/>
<feature type="region of interest" description="Disordered" evidence="1">
    <location>
        <begin position="319"/>
        <end position="349"/>
    </location>
</feature>
<dbReference type="InterPro" id="IPR036638">
    <property type="entry name" value="HLH_DNA-bd_sf"/>
</dbReference>
<reference evidence="3 4" key="1">
    <citation type="submission" date="2024-05" db="EMBL/GenBank/DDBJ databases">
        <authorList>
            <person name="Wallberg A."/>
        </authorList>
    </citation>
    <scope>NUCLEOTIDE SEQUENCE [LARGE SCALE GENOMIC DNA]</scope>
</reference>
<evidence type="ECO:0000256" key="1">
    <source>
        <dbReference type="SAM" id="MobiDB-lite"/>
    </source>
</evidence>
<dbReference type="InterPro" id="IPR050283">
    <property type="entry name" value="E-box_TF_Regulators"/>
</dbReference>
<gene>
    <name evidence="3" type="ORF">MNOR_LOCUS34296</name>
</gene>
<dbReference type="PANTHER" id="PTHR23349:SF111">
    <property type="entry name" value="BHLH DOMAIN-CONTAINING PROTEIN"/>
    <property type="match status" value="1"/>
</dbReference>
<dbReference type="InterPro" id="IPR011598">
    <property type="entry name" value="bHLH_dom"/>
</dbReference>
<dbReference type="Proteomes" id="UP001497623">
    <property type="component" value="Unassembled WGS sequence"/>
</dbReference>